<proteinExistence type="predicted"/>
<dbReference type="AlphaFoldDB" id="A0A8T2ZSZ8"/>
<keyword evidence="2" id="KW-1185">Reference proteome</keyword>
<dbReference type="EMBL" id="JACEGQ020000001">
    <property type="protein sequence ID" value="KAH8520448.1"/>
    <property type="molecule type" value="Genomic_DNA"/>
</dbReference>
<accession>A0A8T2ZSZ8</accession>
<protein>
    <submittedName>
        <fullName evidence="1">Uncharacterized protein</fullName>
    </submittedName>
</protein>
<sequence>NLEKLAVEEQEHGDTDARSIVVVDDDFKVKDNSSVETCMSLEEAGVRGQMHEEQANVE</sequence>
<feature type="non-terminal residue" evidence="1">
    <location>
        <position position="58"/>
    </location>
</feature>
<gene>
    <name evidence="1" type="ORF">H0E87_001767</name>
</gene>
<reference evidence="1" key="1">
    <citation type="journal article" date="2021" name="J. Hered.">
        <title>Genome Assembly of Salicaceae Populus deltoides (Eastern Cottonwood) I-69 Based on Nanopore Sequencing and Hi-C Technologies.</title>
        <authorList>
            <person name="Bai S."/>
            <person name="Wu H."/>
            <person name="Zhang J."/>
            <person name="Pan Z."/>
            <person name="Zhao W."/>
            <person name="Li Z."/>
            <person name="Tong C."/>
        </authorList>
    </citation>
    <scope>NUCLEOTIDE SEQUENCE</scope>
    <source>
        <tissue evidence="1">Leaf</tissue>
    </source>
</reference>
<organism evidence="1 2">
    <name type="scientific">Populus deltoides</name>
    <name type="common">Eastern poplar</name>
    <name type="synonym">Eastern cottonwood</name>
    <dbReference type="NCBI Taxonomy" id="3696"/>
    <lineage>
        <taxon>Eukaryota</taxon>
        <taxon>Viridiplantae</taxon>
        <taxon>Streptophyta</taxon>
        <taxon>Embryophyta</taxon>
        <taxon>Tracheophyta</taxon>
        <taxon>Spermatophyta</taxon>
        <taxon>Magnoliopsida</taxon>
        <taxon>eudicotyledons</taxon>
        <taxon>Gunneridae</taxon>
        <taxon>Pentapetalae</taxon>
        <taxon>rosids</taxon>
        <taxon>fabids</taxon>
        <taxon>Malpighiales</taxon>
        <taxon>Salicaceae</taxon>
        <taxon>Saliceae</taxon>
        <taxon>Populus</taxon>
    </lineage>
</organism>
<name>A0A8T2ZSZ8_POPDE</name>
<feature type="non-terminal residue" evidence="1">
    <location>
        <position position="1"/>
    </location>
</feature>
<dbReference type="Proteomes" id="UP000807159">
    <property type="component" value="Chromosome 1"/>
</dbReference>
<evidence type="ECO:0000313" key="2">
    <source>
        <dbReference type="Proteomes" id="UP000807159"/>
    </source>
</evidence>
<comment type="caution">
    <text evidence="1">The sequence shown here is derived from an EMBL/GenBank/DDBJ whole genome shotgun (WGS) entry which is preliminary data.</text>
</comment>
<evidence type="ECO:0000313" key="1">
    <source>
        <dbReference type="EMBL" id="KAH8520448.1"/>
    </source>
</evidence>